<dbReference type="Proteomes" id="UP000324800">
    <property type="component" value="Unassembled WGS sequence"/>
</dbReference>
<accession>A0A5J4T5E9</accession>
<gene>
    <name evidence="2" type="ORF">EZS28_051105</name>
</gene>
<organism evidence="2 3">
    <name type="scientific">Streblomastix strix</name>
    <dbReference type="NCBI Taxonomy" id="222440"/>
    <lineage>
        <taxon>Eukaryota</taxon>
        <taxon>Metamonada</taxon>
        <taxon>Preaxostyla</taxon>
        <taxon>Oxymonadida</taxon>
        <taxon>Streblomastigidae</taxon>
        <taxon>Streblomastix</taxon>
    </lineage>
</organism>
<evidence type="ECO:0000256" key="1">
    <source>
        <dbReference type="SAM" id="MobiDB-lite"/>
    </source>
</evidence>
<evidence type="ECO:0000313" key="3">
    <source>
        <dbReference type="Proteomes" id="UP000324800"/>
    </source>
</evidence>
<name>A0A5J4T5E9_9EUKA</name>
<feature type="region of interest" description="Disordered" evidence="1">
    <location>
        <begin position="74"/>
        <end position="95"/>
    </location>
</feature>
<evidence type="ECO:0000313" key="2">
    <source>
        <dbReference type="EMBL" id="KAA6353368.1"/>
    </source>
</evidence>
<sequence length="95" mass="11017">MVYSQFLSLLVCQATKSDPEIELRFLLRQFNWRLRMEQLKQIIEIAQEDSQRATLEIARESDFNIDARLAEPSARTGDAAIPPDPDIIVREMSHE</sequence>
<protein>
    <submittedName>
        <fullName evidence="2">Uncharacterized protein</fullName>
    </submittedName>
</protein>
<dbReference type="EMBL" id="SNRW01038244">
    <property type="protein sequence ID" value="KAA6353368.1"/>
    <property type="molecule type" value="Genomic_DNA"/>
</dbReference>
<feature type="non-terminal residue" evidence="2">
    <location>
        <position position="95"/>
    </location>
</feature>
<comment type="caution">
    <text evidence="2">The sequence shown here is derived from an EMBL/GenBank/DDBJ whole genome shotgun (WGS) entry which is preliminary data.</text>
</comment>
<proteinExistence type="predicted"/>
<reference evidence="2 3" key="1">
    <citation type="submission" date="2019-03" db="EMBL/GenBank/DDBJ databases">
        <title>Single cell metagenomics reveals metabolic interactions within the superorganism composed of flagellate Streblomastix strix and complex community of Bacteroidetes bacteria on its surface.</title>
        <authorList>
            <person name="Treitli S.C."/>
            <person name="Kolisko M."/>
            <person name="Husnik F."/>
            <person name="Keeling P."/>
            <person name="Hampl V."/>
        </authorList>
    </citation>
    <scope>NUCLEOTIDE SEQUENCE [LARGE SCALE GENOMIC DNA]</scope>
    <source>
        <strain evidence="2">ST1C</strain>
    </source>
</reference>
<dbReference type="AlphaFoldDB" id="A0A5J4T5E9"/>